<evidence type="ECO:0000256" key="2">
    <source>
        <dbReference type="ARBA" id="ARBA00009677"/>
    </source>
</evidence>
<dbReference type="Pfam" id="PF22692">
    <property type="entry name" value="LlgE_F_G_D1"/>
    <property type="match status" value="1"/>
</dbReference>
<dbReference type="Pfam" id="PF00460">
    <property type="entry name" value="Flg_bb_rod"/>
    <property type="match status" value="1"/>
</dbReference>
<feature type="domain" description="Flagellar hook protein FlgE/F/G-like D1" evidence="7">
    <location>
        <begin position="82"/>
        <end position="148"/>
    </location>
</feature>
<feature type="domain" description="Flagellar basal body rod protein N-terminal" evidence="5">
    <location>
        <begin position="9"/>
        <end position="35"/>
    </location>
</feature>
<dbReference type="NCBIfam" id="TIGR02490">
    <property type="entry name" value="flgF"/>
    <property type="match status" value="1"/>
</dbReference>
<name>A0A7L5BZR1_9RHOB</name>
<keyword evidence="8" id="KW-0966">Cell projection</keyword>
<dbReference type="InterPro" id="IPR010930">
    <property type="entry name" value="Flg_bb/hook_C_dom"/>
</dbReference>
<dbReference type="PROSITE" id="PS00588">
    <property type="entry name" value="FLAGELLA_BB_ROD"/>
    <property type="match status" value="1"/>
</dbReference>
<dbReference type="Pfam" id="PF06429">
    <property type="entry name" value="Flg_bbr_C"/>
    <property type="match status" value="1"/>
</dbReference>
<reference evidence="8 9" key="1">
    <citation type="submission" date="2020-02" db="EMBL/GenBank/DDBJ databases">
        <title>complete genome sequence of Rhodobacteraceae bacterium.</title>
        <authorList>
            <person name="Park J."/>
            <person name="Kim Y.-S."/>
            <person name="Kim K.-H."/>
        </authorList>
    </citation>
    <scope>NUCLEOTIDE SEQUENCE [LARGE SCALE GENOMIC DNA]</scope>
    <source>
        <strain evidence="8 9">RR4-56</strain>
    </source>
</reference>
<comment type="subunit">
    <text evidence="4">The basal body constitutes a major portion of the flagellar organelle and consists of five rings (E,L,P,S, and M) mounted on a central rod. The rod consists of about 26 subunits of FlgG in the distal portion, and FlgB, FlgC and FlgF are thought to build up the proximal portion of the rod with about 6 subunits each.</text>
</comment>
<dbReference type="NCBIfam" id="NF009332">
    <property type="entry name" value="PRK12690.1"/>
    <property type="match status" value="1"/>
</dbReference>
<dbReference type="InterPro" id="IPR001444">
    <property type="entry name" value="Flag_bb_rod_N"/>
</dbReference>
<protein>
    <recommendedName>
        <fullName evidence="4">Flagellar basal-body rod protein FlgF</fullName>
    </recommendedName>
</protein>
<evidence type="ECO:0000256" key="3">
    <source>
        <dbReference type="ARBA" id="ARBA00023143"/>
    </source>
</evidence>
<dbReference type="SUPFAM" id="SSF117143">
    <property type="entry name" value="Flagellar hook protein flgE"/>
    <property type="match status" value="1"/>
</dbReference>
<dbReference type="NCBIfam" id="TIGR03506">
    <property type="entry name" value="FlgEFG_subfam"/>
    <property type="match status" value="1"/>
</dbReference>
<dbReference type="InterPro" id="IPR037925">
    <property type="entry name" value="FlgE/F/G-like"/>
</dbReference>
<dbReference type="PANTHER" id="PTHR30435">
    <property type="entry name" value="FLAGELLAR PROTEIN"/>
    <property type="match status" value="1"/>
</dbReference>
<evidence type="ECO:0000259" key="7">
    <source>
        <dbReference type="Pfam" id="PF22692"/>
    </source>
</evidence>
<keyword evidence="9" id="KW-1185">Reference proteome</keyword>
<dbReference type="InterPro" id="IPR053967">
    <property type="entry name" value="LlgE_F_G-like_D1"/>
</dbReference>
<comment type="subcellular location">
    <subcellularLocation>
        <location evidence="1 4">Bacterial flagellum basal body</location>
    </subcellularLocation>
</comment>
<sequence length="240" mass="25484">MDNPGYVTLSRQAGLLKDMRIIANNIANLSTDGFRREGAVFAEMIDRLNVVGGSTAQTAADVRVTDFSQGALTPTGGALDFAIEGDGFFRVEAATGVALTRAGAFTRNEAGELVDFGGRRLLGEGGAPVFAPPDAREVAVATDGTLSADGQAIGRIELVTVEDASGLRRGADGLFTTDQPLIPAETASLFQGFREQSNVDPIREIARMIDVQRAYEMGQKFLSTEDERMRQVVRVIGAAV</sequence>
<dbReference type="EMBL" id="CP049056">
    <property type="protein sequence ID" value="QIE56971.1"/>
    <property type="molecule type" value="Genomic_DNA"/>
</dbReference>
<keyword evidence="8" id="KW-0282">Flagellum</keyword>
<dbReference type="GO" id="GO:0030694">
    <property type="term" value="C:bacterial-type flagellum basal body, rod"/>
    <property type="evidence" value="ECO:0007669"/>
    <property type="project" value="UniProtKB-UniRule"/>
</dbReference>
<dbReference type="AlphaFoldDB" id="A0A7L5BZR1"/>
<dbReference type="KEGG" id="hdh:G5B40_16910"/>
<dbReference type="InterPro" id="IPR012836">
    <property type="entry name" value="FlgF"/>
</dbReference>
<dbReference type="Proteomes" id="UP000503336">
    <property type="component" value="Chromosome"/>
</dbReference>
<comment type="similarity">
    <text evidence="2 4">Belongs to the flagella basal body rod proteins family.</text>
</comment>
<proteinExistence type="inferred from homology"/>
<accession>A0A7L5BZR1</accession>
<evidence type="ECO:0000256" key="1">
    <source>
        <dbReference type="ARBA" id="ARBA00004117"/>
    </source>
</evidence>
<keyword evidence="8" id="KW-0969">Cilium</keyword>
<dbReference type="GO" id="GO:0071978">
    <property type="term" value="P:bacterial-type flagellum-dependent swarming motility"/>
    <property type="evidence" value="ECO:0007669"/>
    <property type="project" value="TreeGrafter"/>
</dbReference>
<dbReference type="InterPro" id="IPR019776">
    <property type="entry name" value="Flagellar_basal_body_rod_CS"/>
</dbReference>
<dbReference type="InterPro" id="IPR020013">
    <property type="entry name" value="Flagellar_FlgE/F/G"/>
</dbReference>
<dbReference type="RefSeq" id="WP_165101040.1">
    <property type="nucleotide sequence ID" value="NZ_CP049056.1"/>
</dbReference>
<evidence type="ECO:0000313" key="8">
    <source>
        <dbReference type="EMBL" id="QIE56971.1"/>
    </source>
</evidence>
<gene>
    <name evidence="8" type="ORF">G5B40_16910</name>
</gene>
<feature type="domain" description="Flagellar basal-body/hook protein C-terminal" evidence="6">
    <location>
        <begin position="191"/>
        <end position="233"/>
    </location>
</feature>
<keyword evidence="3 4" id="KW-0975">Bacterial flagellum</keyword>
<evidence type="ECO:0000313" key="9">
    <source>
        <dbReference type="Proteomes" id="UP000503336"/>
    </source>
</evidence>
<organism evidence="8 9">
    <name type="scientific">Pikeienuella piscinae</name>
    <dbReference type="NCBI Taxonomy" id="2748098"/>
    <lineage>
        <taxon>Bacteria</taxon>
        <taxon>Pseudomonadati</taxon>
        <taxon>Pseudomonadota</taxon>
        <taxon>Alphaproteobacteria</taxon>
        <taxon>Rhodobacterales</taxon>
        <taxon>Paracoccaceae</taxon>
        <taxon>Pikeienuella</taxon>
    </lineage>
</organism>
<evidence type="ECO:0000259" key="6">
    <source>
        <dbReference type="Pfam" id="PF06429"/>
    </source>
</evidence>
<dbReference type="PANTHER" id="PTHR30435:SF19">
    <property type="entry name" value="FLAGELLAR BASAL-BODY ROD PROTEIN FLGG"/>
    <property type="match status" value="1"/>
</dbReference>
<evidence type="ECO:0000256" key="4">
    <source>
        <dbReference type="RuleBase" id="RU362116"/>
    </source>
</evidence>
<evidence type="ECO:0000259" key="5">
    <source>
        <dbReference type="Pfam" id="PF00460"/>
    </source>
</evidence>